<evidence type="ECO:0000313" key="1">
    <source>
        <dbReference type="EMBL" id="EFO26544.1"/>
    </source>
</evidence>
<protein>
    <submittedName>
        <fullName evidence="1">Uncharacterized protein</fullName>
    </submittedName>
</protein>
<dbReference type="CTD" id="9939313"/>
<sequence>MDENGDSVRQILKTASFKKRKLVPSVVNSLRTFFRQENCHFLLHFIPRKENTVEEGCNKGAGSKLKGEFNEDIVMQIKKKIREKNRVSYAVLAVLFEDFIQKSGAYCIKHTHTSSEKAEKKLTNLQQFVALIKQKEHKMKKLSNVTQWIMHSSSRNSNLKMEELYKTVYIIKKRKENIHSLCDLLSKNYEMKGDANR</sequence>
<dbReference type="RefSeq" id="XP_003137522.1">
    <property type="nucleotide sequence ID" value="XM_003137474.1"/>
</dbReference>
<dbReference type="GeneID" id="9939313"/>
<organism evidence="1">
    <name type="scientific">Loa loa</name>
    <name type="common">Eye worm</name>
    <name type="synonym">Filaria loa</name>
    <dbReference type="NCBI Taxonomy" id="7209"/>
    <lineage>
        <taxon>Eukaryota</taxon>
        <taxon>Metazoa</taxon>
        <taxon>Ecdysozoa</taxon>
        <taxon>Nematoda</taxon>
        <taxon>Chromadorea</taxon>
        <taxon>Rhabditida</taxon>
        <taxon>Spirurina</taxon>
        <taxon>Spiruromorpha</taxon>
        <taxon>Filarioidea</taxon>
        <taxon>Onchocercidae</taxon>
        <taxon>Loa</taxon>
    </lineage>
</organism>
<name>A0A1S0U8A8_LOALO</name>
<gene>
    <name evidence="1" type="ORF">LOAG_01936</name>
</gene>
<proteinExistence type="predicted"/>
<dbReference type="KEGG" id="loa:LOAG_01936"/>
<dbReference type="InParanoid" id="A0A1S0U8A8"/>
<dbReference type="EMBL" id="JH712197">
    <property type="protein sequence ID" value="EFO26544.1"/>
    <property type="molecule type" value="Genomic_DNA"/>
</dbReference>
<reference evidence="1" key="1">
    <citation type="submission" date="2012-04" db="EMBL/GenBank/DDBJ databases">
        <title>The Genome Sequence of Loa loa.</title>
        <authorList>
            <consortium name="The Broad Institute Genome Sequencing Platform"/>
            <consortium name="Broad Institute Genome Sequencing Center for Infectious Disease"/>
            <person name="Nutman T.B."/>
            <person name="Fink D.L."/>
            <person name="Russ C."/>
            <person name="Young S."/>
            <person name="Zeng Q."/>
            <person name="Gargeya S."/>
            <person name="Alvarado L."/>
            <person name="Berlin A."/>
            <person name="Chapman S.B."/>
            <person name="Chen Z."/>
            <person name="Freedman E."/>
            <person name="Gellesch M."/>
            <person name="Goldberg J."/>
            <person name="Griggs A."/>
            <person name="Gujja S."/>
            <person name="Heilman E.R."/>
            <person name="Heiman D."/>
            <person name="Howarth C."/>
            <person name="Mehta T."/>
            <person name="Neiman D."/>
            <person name="Pearson M."/>
            <person name="Roberts A."/>
            <person name="Saif S."/>
            <person name="Shea T."/>
            <person name="Shenoy N."/>
            <person name="Sisk P."/>
            <person name="Stolte C."/>
            <person name="Sykes S."/>
            <person name="White J."/>
            <person name="Yandava C."/>
            <person name="Haas B."/>
            <person name="Henn M.R."/>
            <person name="Nusbaum C."/>
            <person name="Birren B."/>
        </authorList>
    </citation>
    <scope>NUCLEOTIDE SEQUENCE [LARGE SCALE GENOMIC DNA]</scope>
</reference>
<accession>A0A1S0U8A8</accession>
<dbReference type="AlphaFoldDB" id="A0A1S0U8A8"/>